<dbReference type="AGR" id="MGI:2444730"/>
<dbReference type="Bgee" id="ENSMUSG00000047117">
    <property type="expression patterns" value="Expressed in mesodermal cell in embryo and 27 other cell types or tissues"/>
</dbReference>
<dbReference type="MGI" id="MGI:2444730">
    <property type="gene designation" value="Ankdd1b"/>
</dbReference>
<keyword evidence="4" id="KW-1185">Reference proteome</keyword>
<name>A0A5F8MPB1_MOUSE</name>
<dbReference type="ExpressionAtlas" id="A0A5F8MPB1">
    <property type="expression patterns" value="baseline and differential"/>
</dbReference>
<reference evidence="2" key="4">
    <citation type="submission" date="2025-09" db="UniProtKB">
        <authorList>
            <consortium name="Ensembl"/>
        </authorList>
    </citation>
    <scope>IDENTIFICATION</scope>
    <source>
        <strain evidence="2">C57BL/6J</strain>
    </source>
</reference>
<evidence type="ECO:0000313" key="4">
    <source>
        <dbReference type="Proteomes" id="UP000000589"/>
    </source>
</evidence>
<reference evidence="2 4" key="2">
    <citation type="journal article" date="2011" name="PLoS Biol.">
        <title>Modernizing reference genome assemblies.</title>
        <authorList>
            <person name="Church D.M."/>
            <person name="Schneider V.A."/>
            <person name="Graves T."/>
            <person name="Auger K."/>
            <person name="Cunningham F."/>
            <person name="Bouk N."/>
            <person name="Chen H.C."/>
            <person name="Agarwala R."/>
            <person name="McLaren W.M."/>
            <person name="Ritchie G.R."/>
            <person name="Albracht D."/>
            <person name="Kremitzki M."/>
            <person name="Rock S."/>
            <person name="Kotkiewicz H."/>
            <person name="Kremitzki C."/>
            <person name="Wollam A."/>
            <person name="Trani L."/>
            <person name="Fulton L."/>
            <person name="Fulton R."/>
            <person name="Matthews L."/>
            <person name="Whitehead S."/>
            <person name="Chow W."/>
            <person name="Torrance J."/>
            <person name="Dunn M."/>
            <person name="Harden G."/>
            <person name="Threadgold G."/>
            <person name="Wood J."/>
            <person name="Collins J."/>
            <person name="Heath P."/>
            <person name="Griffiths G."/>
            <person name="Pelan S."/>
            <person name="Grafham D."/>
            <person name="Eichler E.E."/>
            <person name="Weinstock G."/>
            <person name="Mardis E.R."/>
            <person name="Wilson R.K."/>
            <person name="Howe K."/>
            <person name="Flicek P."/>
            <person name="Hubbard T."/>
        </authorList>
    </citation>
    <scope>NUCLEOTIDE SEQUENCE [LARGE SCALE GENOMIC DNA]</scope>
    <source>
        <strain evidence="2 4">C57BL/6J</strain>
    </source>
</reference>
<dbReference type="AlphaFoldDB" id="A0A5F8MPB1"/>
<organism evidence="2 4">
    <name type="scientific">Mus musculus</name>
    <name type="common">Mouse</name>
    <dbReference type="NCBI Taxonomy" id="10090"/>
    <lineage>
        <taxon>Eukaryota</taxon>
        <taxon>Metazoa</taxon>
        <taxon>Chordata</taxon>
        <taxon>Craniata</taxon>
        <taxon>Vertebrata</taxon>
        <taxon>Euteleostomi</taxon>
        <taxon>Mammalia</taxon>
        <taxon>Eutheria</taxon>
        <taxon>Euarchontoglires</taxon>
        <taxon>Glires</taxon>
        <taxon>Rodentia</taxon>
        <taxon>Myomorpha</taxon>
        <taxon>Muroidea</taxon>
        <taxon>Muridae</taxon>
        <taxon>Murinae</taxon>
        <taxon>Mus</taxon>
        <taxon>Mus</taxon>
    </lineage>
</organism>
<accession>A0A5F8MPB1</accession>
<evidence type="ECO:0000313" key="2">
    <source>
        <dbReference type="Ensembl" id="ENSMUSP00000158881.2"/>
    </source>
</evidence>
<proteinExistence type="predicted"/>
<dbReference type="GeneTree" id="ENSGT00940000154170"/>
<gene>
    <name evidence="2 3" type="primary">Ankdd1b</name>
</gene>
<dbReference type="Antibodypedia" id="71745">
    <property type="antibodies" value="53 antibodies from 11 providers"/>
</dbReference>
<dbReference type="Proteomes" id="UP000000589">
    <property type="component" value="Chromosome 13"/>
</dbReference>
<dbReference type="VEuPathDB" id="HostDB:ENSMUSG00000047117"/>
<protein>
    <submittedName>
        <fullName evidence="2">Ankyrin repeat and death domain containing 1B</fullName>
    </submittedName>
</protein>
<evidence type="ECO:0000313" key="3">
    <source>
        <dbReference type="MGI" id="MGI:2444730"/>
    </source>
</evidence>
<reference evidence="2" key="3">
    <citation type="submission" date="2025-08" db="UniProtKB">
        <authorList>
            <consortium name="Ensembl"/>
        </authorList>
    </citation>
    <scope>IDENTIFICATION</scope>
    <source>
        <strain evidence="2">C57BL/6J</strain>
    </source>
</reference>
<evidence type="ECO:0000256" key="1">
    <source>
        <dbReference type="SAM" id="MobiDB-lite"/>
    </source>
</evidence>
<reference evidence="2 4" key="1">
    <citation type="journal article" date="2009" name="PLoS Biol.">
        <title>Lineage-specific biology revealed by a finished genome assembly of the mouse.</title>
        <authorList>
            <consortium name="Mouse Genome Sequencing Consortium"/>
            <person name="Church D.M."/>
            <person name="Goodstadt L."/>
            <person name="Hillier L.W."/>
            <person name="Zody M.C."/>
            <person name="Goldstein S."/>
            <person name="She X."/>
            <person name="Bult C.J."/>
            <person name="Agarwala R."/>
            <person name="Cherry J.L."/>
            <person name="DiCuccio M."/>
            <person name="Hlavina W."/>
            <person name="Kapustin Y."/>
            <person name="Meric P."/>
            <person name="Maglott D."/>
            <person name="Birtle Z."/>
            <person name="Marques A.C."/>
            <person name="Graves T."/>
            <person name="Zhou S."/>
            <person name="Teague B."/>
            <person name="Potamousis K."/>
            <person name="Churas C."/>
            <person name="Place M."/>
            <person name="Herschleb J."/>
            <person name="Runnheim R."/>
            <person name="Forrest D."/>
            <person name="Amos-Landgraf J."/>
            <person name="Schwartz D.C."/>
            <person name="Cheng Z."/>
            <person name="Lindblad-Toh K."/>
            <person name="Eichler E.E."/>
            <person name="Ponting C.P."/>
        </authorList>
    </citation>
    <scope>NUCLEOTIDE SEQUENCE [LARGE SCALE GENOMIC DNA]</scope>
    <source>
        <strain evidence="2 4">C57BL/6J</strain>
    </source>
</reference>
<feature type="region of interest" description="Disordered" evidence="1">
    <location>
        <begin position="33"/>
        <end position="70"/>
    </location>
</feature>
<dbReference type="Ensembl" id="ENSMUST00000239137.2">
    <property type="protein sequence ID" value="ENSMUSP00000158881.2"/>
    <property type="gene ID" value="ENSMUSG00000047117.14"/>
</dbReference>
<sequence length="70" mass="7571">MNPESAQGHGARAPMLQAARGLKANLRDVATRPWRSLARMPKPEVQDPETAAAGHEGYEPHSPALCRGEE</sequence>